<reference evidence="1 2" key="1">
    <citation type="submission" date="2024-02" db="EMBL/GenBank/DDBJ databases">
        <title>A draft genome for the cacao thread blight pathogen Marasmius crinis-equi.</title>
        <authorList>
            <person name="Cohen S.P."/>
            <person name="Baruah I.K."/>
            <person name="Amoako-Attah I."/>
            <person name="Bukari Y."/>
            <person name="Meinhardt L.W."/>
            <person name="Bailey B.A."/>
        </authorList>
    </citation>
    <scope>NUCLEOTIDE SEQUENCE [LARGE SCALE GENOMIC DNA]</scope>
    <source>
        <strain evidence="1 2">GH-76</strain>
    </source>
</reference>
<dbReference type="Proteomes" id="UP001465976">
    <property type="component" value="Unassembled WGS sequence"/>
</dbReference>
<accession>A0ABR3EZR4</accession>
<comment type="caution">
    <text evidence="1">The sequence shown here is derived from an EMBL/GenBank/DDBJ whole genome shotgun (WGS) entry which is preliminary data.</text>
</comment>
<evidence type="ECO:0000313" key="2">
    <source>
        <dbReference type="Proteomes" id="UP001465976"/>
    </source>
</evidence>
<protein>
    <submittedName>
        <fullName evidence="1">Uncharacterized protein</fullName>
    </submittedName>
</protein>
<sequence length="262" mass="29102">MADQSYFTNLGDIGYSAVEYIPDIGMLYSIPRASTAYREGDHFRMWGSMANAFDSTIRDVVLLAEDDEPATVVVFHARFGGPELTDELLRVFSAHHDRPHQVTVKSDNIATSLKHGGLLHFIISSSSESYISKDAQTLLGDGRAKGTIFFHDSVFHGDLVDSELAPGKGERIYLHLPDGLQVGKKCLFSWKWTRREGEKGPKHIEETLGTIRLDPGSPTGFGLSTKQGHWDFWGKITSRDVIEVHTSLQGRDISIAMTRVVP</sequence>
<dbReference type="EMBL" id="JBAHYK010001355">
    <property type="protein sequence ID" value="KAL0568381.1"/>
    <property type="molecule type" value="Genomic_DNA"/>
</dbReference>
<proteinExistence type="predicted"/>
<gene>
    <name evidence="1" type="ORF">V5O48_013612</name>
</gene>
<evidence type="ECO:0000313" key="1">
    <source>
        <dbReference type="EMBL" id="KAL0568381.1"/>
    </source>
</evidence>
<name>A0ABR3EZR4_9AGAR</name>
<keyword evidence="2" id="KW-1185">Reference proteome</keyword>
<organism evidence="1 2">
    <name type="scientific">Marasmius crinis-equi</name>
    <dbReference type="NCBI Taxonomy" id="585013"/>
    <lineage>
        <taxon>Eukaryota</taxon>
        <taxon>Fungi</taxon>
        <taxon>Dikarya</taxon>
        <taxon>Basidiomycota</taxon>
        <taxon>Agaricomycotina</taxon>
        <taxon>Agaricomycetes</taxon>
        <taxon>Agaricomycetidae</taxon>
        <taxon>Agaricales</taxon>
        <taxon>Marasmiineae</taxon>
        <taxon>Marasmiaceae</taxon>
        <taxon>Marasmius</taxon>
    </lineage>
</organism>
<feature type="non-terminal residue" evidence="1">
    <location>
        <position position="262"/>
    </location>
</feature>